<feature type="transmembrane region" description="Helical" evidence="2">
    <location>
        <begin position="244"/>
        <end position="265"/>
    </location>
</feature>
<evidence type="ECO:0000256" key="2">
    <source>
        <dbReference type="SAM" id="Phobius"/>
    </source>
</evidence>
<feature type="compositionally biased region" description="Polar residues" evidence="1">
    <location>
        <begin position="1"/>
        <end position="16"/>
    </location>
</feature>
<feature type="transmembrane region" description="Helical" evidence="2">
    <location>
        <begin position="130"/>
        <end position="152"/>
    </location>
</feature>
<organism evidence="3 4">
    <name type="scientific">Lomentospora prolificans</name>
    <dbReference type="NCBI Taxonomy" id="41688"/>
    <lineage>
        <taxon>Eukaryota</taxon>
        <taxon>Fungi</taxon>
        <taxon>Dikarya</taxon>
        <taxon>Ascomycota</taxon>
        <taxon>Pezizomycotina</taxon>
        <taxon>Sordariomycetes</taxon>
        <taxon>Hypocreomycetidae</taxon>
        <taxon>Microascales</taxon>
        <taxon>Microascaceae</taxon>
        <taxon>Lomentospora</taxon>
    </lineage>
</organism>
<dbReference type="Pfam" id="PF06912">
    <property type="entry name" value="DUF1275"/>
    <property type="match status" value="1"/>
</dbReference>
<evidence type="ECO:0000256" key="1">
    <source>
        <dbReference type="SAM" id="MobiDB-lite"/>
    </source>
</evidence>
<keyword evidence="2" id="KW-0812">Transmembrane</keyword>
<dbReference type="AlphaFoldDB" id="A0A2N3NIZ2"/>
<evidence type="ECO:0000313" key="4">
    <source>
        <dbReference type="Proteomes" id="UP000233524"/>
    </source>
</evidence>
<dbReference type="OrthoDB" id="5288586at2759"/>
<dbReference type="VEuPathDB" id="FungiDB:jhhlp_000635"/>
<evidence type="ECO:0008006" key="5">
    <source>
        <dbReference type="Google" id="ProtNLM"/>
    </source>
</evidence>
<dbReference type="STRING" id="41688.A0A2N3NIZ2"/>
<evidence type="ECO:0000313" key="3">
    <source>
        <dbReference type="EMBL" id="PKS12429.1"/>
    </source>
</evidence>
<name>A0A2N3NIZ2_9PEZI</name>
<keyword evidence="2" id="KW-0472">Membrane</keyword>
<feature type="region of interest" description="Disordered" evidence="1">
    <location>
        <begin position="1"/>
        <end position="24"/>
    </location>
</feature>
<dbReference type="Proteomes" id="UP000233524">
    <property type="component" value="Unassembled WGS sequence"/>
</dbReference>
<reference evidence="3 4" key="1">
    <citation type="journal article" date="2017" name="G3 (Bethesda)">
        <title>First Draft Genome Sequence of the Pathogenic Fungus Lomentospora prolificans (Formerly Scedosporium prolificans).</title>
        <authorList>
            <person name="Luo R."/>
            <person name="Zimin A."/>
            <person name="Workman R."/>
            <person name="Fan Y."/>
            <person name="Pertea G."/>
            <person name="Grossman N."/>
            <person name="Wear M.P."/>
            <person name="Jia B."/>
            <person name="Miller H."/>
            <person name="Casadevall A."/>
            <person name="Timp W."/>
            <person name="Zhang S.X."/>
            <person name="Salzberg S.L."/>
        </authorList>
    </citation>
    <scope>NUCLEOTIDE SEQUENCE [LARGE SCALE GENOMIC DNA]</scope>
    <source>
        <strain evidence="3 4">JHH-5317</strain>
    </source>
</reference>
<keyword evidence="4" id="KW-1185">Reference proteome</keyword>
<gene>
    <name evidence="3" type="ORF">jhhlp_000635</name>
</gene>
<dbReference type="EMBL" id="NLAX01000003">
    <property type="protein sequence ID" value="PKS12429.1"/>
    <property type="molecule type" value="Genomic_DNA"/>
</dbReference>
<dbReference type="PANTHER" id="PTHR37488">
    <property type="entry name" value="DUF1275 DOMAIN-CONTAINING PROTEIN"/>
    <property type="match status" value="1"/>
</dbReference>
<keyword evidence="2" id="KW-1133">Transmembrane helix</keyword>
<dbReference type="InterPro" id="IPR010699">
    <property type="entry name" value="DUF1275"/>
</dbReference>
<protein>
    <recommendedName>
        <fullName evidence="5">DUF1275 domain protein</fullName>
    </recommendedName>
</protein>
<sequence>MTPYGTTNSSAPNGNGATPRERERDEALLPHAAKIPRWRKWLTADVDRKRGDLILLLCYVITGLLDSQSISTWNSFVSMQTGNTVYLGLGVVHPHESTRWIKSGVSVASFCVGSFIFSRFHRFFSPKRRWVLCASFAVQMLITIVAALAVTLGPEPSAEEIKWSDLLPIALVSFQSCGQAVTSRALKFNSLTSVVLTSIYCDLFSDAELFSLRNSERNRRLAAPLLLLIGALFGGLYRHLDIGIVGALWTAAILKCFIVLSWLIWPADPSSFDD</sequence>
<accession>A0A2N3NIZ2</accession>
<proteinExistence type="predicted"/>
<dbReference type="InParanoid" id="A0A2N3NIZ2"/>
<comment type="caution">
    <text evidence="3">The sequence shown here is derived from an EMBL/GenBank/DDBJ whole genome shotgun (WGS) entry which is preliminary data.</text>
</comment>
<dbReference type="PANTHER" id="PTHR37488:SF1">
    <property type="entry name" value="DUF1275 DOMAIN PROTEIN"/>
    <property type="match status" value="1"/>
</dbReference>
<feature type="transmembrane region" description="Helical" evidence="2">
    <location>
        <begin position="221"/>
        <end position="237"/>
    </location>
</feature>